<evidence type="ECO:0000313" key="2">
    <source>
        <dbReference type="EMBL" id="SEO54197.1"/>
    </source>
</evidence>
<evidence type="ECO:0000256" key="1">
    <source>
        <dbReference type="SAM" id="MobiDB-lite"/>
    </source>
</evidence>
<organism evidence="2 3">
    <name type="scientific">Halorientalis persicus</name>
    <dbReference type="NCBI Taxonomy" id="1367881"/>
    <lineage>
        <taxon>Archaea</taxon>
        <taxon>Methanobacteriati</taxon>
        <taxon>Methanobacteriota</taxon>
        <taxon>Stenosarchaea group</taxon>
        <taxon>Halobacteria</taxon>
        <taxon>Halobacteriales</taxon>
        <taxon>Haloarculaceae</taxon>
        <taxon>Halorientalis</taxon>
    </lineage>
</organism>
<keyword evidence="3" id="KW-1185">Reference proteome</keyword>
<dbReference type="EMBL" id="FOCX01000014">
    <property type="protein sequence ID" value="SEO54197.1"/>
    <property type="molecule type" value="Genomic_DNA"/>
</dbReference>
<reference evidence="3" key="1">
    <citation type="submission" date="2016-10" db="EMBL/GenBank/DDBJ databases">
        <authorList>
            <person name="Varghese N."/>
            <person name="Submissions S."/>
        </authorList>
    </citation>
    <scope>NUCLEOTIDE SEQUENCE [LARGE SCALE GENOMIC DNA]</scope>
    <source>
        <strain evidence="3">IBRC-M 10043</strain>
    </source>
</reference>
<protein>
    <submittedName>
        <fullName evidence="2">Uncharacterized protein</fullName>
    </submittedName>
</protein>
<gene>
    <name evidence="2" type="ORF">SAMN05216388_101421</name>
</gene>
<dbReference type="Proteomes" id="UP000198775">
    <property type="component" value="Unassembled WGS sequence"/>
</dbReference>
<dbReference type="AlphaFoldDB" id="A0A1H8QJU1"/>
<proteinExistence type="predicted"/>
<accession>A0A1H8QJU1</accession>
<sequence length="386" mass="42667">MLLTAGSIFLAGCSGNPSHGNGQGVYQGGRGVGSLNEPEFNFSNIADRHDFDIGQIERDFDFNSSQLGSDVTFDFGEDGNRDDREQLPTPAKSNKQAAKHLQKARQNLVEAIDIYASFGGAEADITSVSPTTESFSLSQIQNEIQRTRKPLVEASKSATEGQKVWILALEQVGIFLKHAAQADAALQNALSEYHTAIGYLEDGNTTTVDSPITRQDKKVSDANEAVDIIQSETDGTSMQIIHPNVQDMYEGKITQLETLIDSFRSLSNAVEDISDGLAELERGVSMYADREYDGSEFRLDSAAFSLQKGRDDIKSIRSDGILYDATAPGFDLANTLYKISNNLQQSAQAKLNYNDDAYTKYREQAIEHLESDKRTRYMQEINQIQW</sequence>
<feature type="region of interest" description="Disordered" evidence="1">
    <location>
        <begin position="74"/>
        <end position="94"/>
    </location>
</feature>
<evidence type="ECO:0000313" key="3">
    <source>
        <dbReference type="Proteomes" id="UP000198775"/>
    </source>
</evidence>
<name>A0A1H8QJU1_9EURY</name>